<gene>
    <name evidence="2" type="ORF">DFH08DRAFT_970012</name>
</gene>
<evidence type="ECO:0000313" key="2">
    <source>
        <dbReference type="EMBL" id="KAJ7321652.1"/>
    </source>
</evidence>
<name>A0AAD6ZGW4_9AGAR</name>
<evidence type="ECO:0000313" key="3">
    <source>
        <dbReference type="Proteomes" id="UP001218218"/>
    </source>
</evidence>
<organism evidence="2 3">
    <name type="scientific">Mycena albidolilacea</name>
    <dbReference type="NCBI Taxonomy" id="1033008"/>
    <lineage>
        <taxon>Eukaryota</taxon>
        <taxon>Fungi</taxon>
        <taxon>Dikarya</taxon>
        <taxon>Basidiomycota</taxon>
        <taxon>Agaricomycotina</taxon>
        <taxon>Agaricomycetes</taxon>
        <taxon>Agaricomycetidae</taxon>
        <taxon>Agaricales</taxon>
        <taxon>Marasmiineae</taxon>
        <taxon>Mycenaceae</taxon>
        <taxon>Mycena</taxon>
    </lineage>
</organism>
<keyword evidence="1" id="KW-1133">Transmembrane helix</keyword>
<sequence length="120" mass="13261">MFLVFLILGAKGYSTLVLCTFRFVISWHQHNLPGGVSWLEPWHDAGPTLDQCTRTWHMLVFLFLGSFVLLMYCDNVTAGFHVLLALANTTISIGSVPQSFTLKCPAENTSVSQVMGPARA</sequence>
<comment type="caution">
    <text evidence="2">The sequence shown here is derived from an EMBL/GenBank/DDBJ whole genome shotgun (WGS) entry which is preliminary data.</text>
</comment>
<proteinExistence type="predicted"/>
<evidence type="ECO:0000256" key="1">
    <source>
        <dbReference type="SAM" id="Phobius"/>
    </source>
</evidence>
<accession>A0AAD6ZGW4</accession>
<reference evidence="2" key="1">
    <citation type="submission" date="2023-03" db="EMBL/GenBank/DDBJ databases">
        <title>Massive genome expansion in bonnet fungi (Mycena s.s.) driven by repeated elements and novel gene families across ecological guilds.</title>
        <authorList>
            <consortium name="Lawrence Berkeley National Laboratory"/>
            <person name="Harder C.B."/>
            <person name="Miyauchi S."/>
            <person name="Viragh M."/>
            <person name="Kuo A."/>
            <person name="Thoen E."/>
            <person name="Andreopoulos B."/>
            <person name="Lu D."/>
            <person name="Skrede I."/>
            <person name="Drula E."/>
            <person name="Henrissat B."/>
            <person name="Morin E."/>
            <person name="Kohler A."/>
            <person name="Barry K."/>
            <person name="LaButti K."/>
            <person name="Morin E."/>
            <person name="Salamov A."/>
            <person name="Lipzen A."/>
            <person name="Mereny Z."/>
            <person name="Hegedus B."/>
            <person name="Baldrian P."/>
            <person name="Stursova M."/>
            <person name="Weitz H."/>
            <person name="Taylor A."/>
            <person name="Grigoriev I.V."/>
            <person name="Nagy L.G."/>
            <person name="Martin F."/>
            <person name="Kauserud H."/>
        </authorList>
    </citation>
    <scope>NUCLEOTIDE SEQUENCE</scope>
    <source>
        <strain evidence="2">CBHHK002</strain>
    </source>
</reference>
<dbReference type="AlphaFoldDB" id="A0AAD6ZGW4"/>
<dbReference type="Proteomes" id="UP001218218">
    <property type="component" value="Unassembled WGS sequence"/>
</dbReference>
<keyword evidence="1" id="KW-0472">Membrane</keyword>
<feature type="transmembrane region" description="Helical" evidence="1">
    <location>
        <begin position="56"/>
        <end position="73"/>
    </location>
</feature>
<keyword evidence="1" id="KW-0812">Transmembrane</keyword>
<dbReference type="EMBL" id="JARIHO010000050">
    <property type="protein sequence ID" value="KAJ7321652.1"/>
    <property type="molecule type" value="Genomic_DNA"/>
</dbReference>
<keyword evidence="3" id="KW-1185">Reference proteome</keyword>
<protein>
    <submittedName>
        <fullName evidence="2">Uncharacterized protein</fullName>
    </submittedName>
</protein>